<accession>A0AA47NY36</accession>
<keyword evidence="8 10" id="KW-1015">Disulfide bond</keyword>
<evidence type="ECO:0000256" key="7">
    <source>
        <dbReference type="ARBA" id="ARBA00022801"/>
    </source>
</evidence>
<evidence type="ECO:0000313" key="14">
    <source>
        <dbReference type="EMBL" id="KAK0140182.1"/>
    </source>
</evidence>
<dbReference type="InterPro" id="IPR033121">
    <property type="entry name" value="PEPTIDASE_A1"/>
</dbReference>
<feature type="active site" evidence="9">
    <location>
        <position position="665"/>
    </location>
</feature>
<keyword evidence="4 11" id="KW-0645">Protease</keyword>
<evidence type="ECO:0000256" key="12">
    <source>
        <dbReference type="SAM" id="SignalP"/>
    </source>
</evidence>
<comment type="function">
    <text evidence="1">Shows particularly broad specificity; although bonds involving phenylalanine and leucine are preferred, many others are also cleaved to some extent.</text>
</comment>
<dbReference type="InterPro" id="IPR021109">
    <property type="entry name" value="Peptidase_aspartic_dom_sf"/>
</dbReference>
<dbReference type="PROSITE" id="PS51767">
    <property type="entry name" value="PEPTIDASE_A1"/>
    <property type="match status" value="2"/>
</dbReference>
<feature type="active site" evidence="9">
    <location>
        <position position="460"/>
    </location>
</feature>
<dbReference type="Gene3D" id="2.60.40.1960">
    <property type="match status" value="1"/>
</dbReference>
<dbReference type="PANTHER" id="PTHR47966">
    <property type="entry name" value="BETA-SITE APP-CLEAVING ENZYME, ISOFORM A-RELATED"/>
    <property type="match status" value="1"/>
</dbReference>
<dbReference type="Gene3D" id="6.10.140.60">
    <property type="match status" value="2"/>
</dbReference>
<dbReference type="Gene3D" id="2.40.70.10">
    <property type="entry name" value="Acid Proteases"/>
    <property type="match status" value="4"/>
</dbReference>
<dbReference type="SUPFAM" id="SSF50630">
    <property type="entry name" value="Acid proteases"/>
    <property type="match status" value="2"/>
</dbReference>
<evidence type="ECO:0000256" key="8">
    <source>
        <dbReference type="ARBA" id="ARBA00023157"/>
    </source>
</evidence>
<comment type="caution">
    <text evidence="14">The sequence shown here is derived from an EMBL/GenBank/DDBJ whole genome shotgun (WGS) entry which is preliminary data.</text>
</comment>
<dbReference type="InterPro" id="IPR001461">
    <property type="entry name" value="Aspartic_peptidase_A1"/>
</dbReference>
<reference evidence="14" key="1">
    <citation type="journal article" date="2023" name="Front. Mar. Sci.">
        <title>A new Merluccius polli reference genome to investigate the effects of global change in West African waters.</title>
        <authorList>
            <person name="Mateo J.L."/>
            <person name="Blanco-Fernandez C."/>
            <person name="Garcia-Vazquez E."/>
            <person name="Machado-Schiaffino G."/>
        </authorList>
    </citation>
    <scope>NUCLEOTIDE SEQUENCE</scope>
    <source>
        <strain evidence="14">C29</strain>
        <tissue evidence="14">Fin</tissue>
    </source>
</reference>
<dbReference type="EMBL" id="JAOPHQ010004267">
    <property type="protein sequence ID" value="KAK0140182.1"/>
    <property type="molecule type" value="Genomic_DNA"/>
</dbReference>
<evidence type="ECO:0000256" key="11">
    <source>
        <dbReference type="RuleBase" id="RU000454"/>
    </source>
</evidence>
<sequence length="771" mass="84060">MKVAIVVCAIVALAECLINIPLEKMKTARESLEEQGLWEEVRLKYPANPMAKFDQSLIADEQMTNDADLAYYGVISIGTPPQSFKVIFDSGSSNLWVPSIYCNSAACNNHKKFNPTSSSTFRQNGQSLSIQYGTGSMRGYLGYDTVTVGGIAVTNQIFGLSESEAPFMQYMRADGILGLAYPRLSASGATPVFDNMMREGLVNQDMFSVYLSKNSAQGSVVTFGGIDSNHYYGSITWIPLSNQLYWQIAMDSVTVNGQVVACNGGCQAIVDTGTSMIVGPQYDIANIASGVGANSQNGQYMANCNSISQMPDVVFHIHGQQFSIPASAYVRQSQYYGCRTGFSNGGNSLWILGDVFIRQYYSIFNRAQNMTMKVAIVVCAIVALAECLINIPLEKMKTARESLEEQGLWEEVRLKYPANPMAKFDQSLIADEQMTNDADLAYYGVISIGTPPQSFKVIFDSGSSNLWVPSIYCNSAACNNHKKFNPTSSSTFRQNGQSLSIQYGTGSMRGYLGYDTVTSDPNVITNLFSVCAVEQQHEHKQVGGIAVTNQIFGLSESEAPFMQYMRADGILGLAYPRLSASGATPVFDNMMREGLVNQDMFSVYLSKNSAQGSVVTFGGIDSNHYYGSITWIPLSNQLYWQITMDSVTVNGQVVACNGGCQAIVDTGTSLIVGPQYDIANIASGVGANSQNGQYMVNCNSISQMPDVVFHIHGQQFSIPASAYVRQSRYYGCRTGFSNGGNSLWILGDVFIRQYYSIFNRAQNMVGLALAS</sequence>
<comment type="similarity">
    <text evidence="2 11">Belongs to the peptidase A1 family.</text>
</comment>
<evidence type="ECO:0000256" key="3">
    <source>
        <dbReference type="ARBA" id="ARBA00011924"/>
    </source>
</evidence>
<organism evidence="14 15">
    <name type="scientific">Merluccius polli</name>
    <name type="common">Benguela hake</name>
    <name type="synonym">Merluccius cadenati</name>
    <dbReference type="NCBI Taxonomy" id="89951"/>
    <lineage>
        <taxon>Eukaryota</taxon>
        <taxon>Metazoa</taxon>
        <taxon>Chordata</taxon>
        <taxon>Craniata</taxon>
        <taxon>Vertebrata</taxon>
        <taxon>Euteleostomi</taxon>
        <taxon>Actinopterygii</taxon>
        <taxon>Neopterygii</taxon>
        <taxon>Teleostei</taxon>
        <taxon>Neoteleostei</taxon>
        <taxon>Acanthomorphata</taxon>
        <taxon>Zeiogadaria</taxon>
        <taxon>Gadariae</taxon>
        <taxon>Gadiformes</taxon>
        <taxon>Gadoidei</taxon>
        <taxon>Merlucciidae</taxon>
        <taxon>Merluccius</taxon>
    </lineage>
</organism>
<evidence type="ECO:0000256" key="4">
    <source>
        <dbReference type="ARBA" id="ARBA00022670"/>
    </source>
</evidence>
<feature type="domain" description="Peptidase A1" evidence="13">
    <location>
        <begin position="442"/>
        <end position="768"/>
    </location>
</feature>
<feature type="disulfide bond" evidence="10">
    <location>
        <begin position="698"/>
        <end position="732"/>
    </location>
</feature>
<feature type="chain" id="PRO_5041408022" description="pepsin A" evidence="12">
    <location>
        <begin position="17"/>
        <end position="771"/>
    </location>
</feature>
<evidence type="ECO:0000256" key="5">
    <source>
        <dbReference type="ARBA" id="ARBA00022750"/>
    </source>
</evidence>
<dbReference type="GO" id="GO:0004190">
    <property type="term" value="F:aspartic-type endopeptidase activity"/>
    <property type="evidence" value="ECO:0007669"/>
    <property type="project" value="UniProtKB-KW"/>
</dbReference>
<keyword evidence="6" id="KW-0222">Digestion</keyword>
<dbReference type="InterPro" id="IPR001969">
    <property type="entry name" value="Aspartic_peptidase_AS"/>
</dbReference>
<evidence type="ECO:0000256" key="6">
    <source>
        <dbReference type="ARBA" id="ARBA00022757"/>
    </source>
</evidence>
<dbReference type="Pfam" id="PF07966">
    <property type="entry name" value="A1_Propeptide"/>
    <property type="match status" value="2"/>
</dbReference>
<dbReference type="PROSITE" id="PS00141">
    <property type="entry name" value="ASP_PROTEASE"/>
    <property type="match status" value="4"/>
</dbReference>
<dbReference type="FunFam" id="2.40.70.10:FF:000006">
    <property type="entry name" value="Cathepsin E"/>
    <property type="match status" value="2"/>
</dbReference>
<dbReference type="FunFam" id="2.40.70.10:FF:000004">
    <property type="entry name" value="Pepsin A"/>
    <property type="match status" value="1"/>
</dbReference>
<dbReference type="FunFam" id="2.40.70.10:FF:000008">
    <property type="entry name" value="Cathepsin D"/>
    <property type="match status" value="1"/>
</dbReference>
<evidence type="ECO:0000256" key="2">
    <source>
        <dbReference type="ARBA" id="ARBA00007447"/>
    </source>
</evidence>
<evidence type="ECO:0000256" key="10">
    <source>
        <dbReference type="PIRSR" id="PIRSR601461-2"/>
    </source>
</evidence>
<keyword evidence="12" id="KW-0732">Signal</keyword>
<keyword evidence="5 11" id="KW-0064">Aspartyl protease</keyword>
<dbReference type="PRINTS" id="PR00792">
    <property type="entry name" value="PEPSIN"/>
</dbReference>
<dbReference type="GO" id="GO:0006508">
    <property type="term" value="P:proteolysis"/>
    <property type="evidence" value="ECO:0007669"/>
    <property type="project" value="UniProtKB-KW"/>
</dbReference>
<dbReference type="PANTHER" id="PTHR47966:SF22">
    <property type="entry name" value="PEPSIN A-3-RELATED"/>
    <property type="match status" value="1"/>
</dbReference>
<feature type="disulfide bond" evidence="10">
    <location>
        <begin position="473"/>
        <end position="478"/>
    </location>
</feature>
<evidence type="ECO:0000256" key="1">
    <source>
        <dbReference type="ARBA" id="ARBA00002318"/>
    </source>
</evidence>
<evidence type="ECO:0000259" key="13">
    <source>
        <dbReference type="PROSITE" id="PS51767"/>
    </source>
</evidence>
<feature type="disulfide bond" evidence="10">
    <location>
        <begin position="656"/>
        <end position="660"/>
    </location>
</feature>
<evidence type="ECO:0000256" key="9">
    <source>
        <dbReference type="PIRSR" id="PIRSR601461-1"/>
    </source>
</evidence>
<dbReference type="AlphaFoldDB" id="A0AA47NY36"/>
<dbReference type="Pfam" id="PF00026">
    <property type="entry name" value="Asp"/>
    <property type="match status" value="3"/>
</dbReference>
<feature type="signal peptide" evidence="12">
    <location>
        <begin position="1"/>
        <end position="16"/>
    </location>
</feature>
<dbReference type="GO" id="GO:0007586">
    <property type="term" value="P:digestion"/>
    <property type="evidence" value="ECO:0007669"/>
    <property type="project" value="UniProtKB-KW"/>
</dbReference>
<dbReference type="EC" id="3.4.23.1" evidence="3"/>
<protein>
    <recommendedName>
        <fullName evidence="3">pepsin A</fullName>
        <ecNumber evidence="3">3.4.23.1</ecNumber>
    </recommendedName>
</protein>
<name>A0AA47NY36_MERPO</name>
<proteinExistence type="inferred from homology"/>
<gene>
    <name evidence="14" type="primary">PGA_1</name>
    <name evidence="14" type="ORF">N1851_022880</name>
</gene>
<dbReference type="Proteomes" id="UP001174136">
    <property type="component" value="Unassembled WGS sequence"/>
</dbReference>
<feature type="domain" description="Peptidase A1" evidence="13">
    <location>
        <begin position="71"/>
        <end position="375"/>
    </location>
</feature>
<evidence type="ECO:0000313" key="15">
    <source>
        <dbReference type="Proteomes" id="UP001174136"/>
    </source>
</evidence>
<keyword evidence="15" id="KW-1185">Reference proteome</keyword>
<keyword evidence="7 11" id="KW-0378">Hydrolase</keyword>
<dbReference type="InterPro" id="IPR012848">
    <property type="entry name" value="Aspartic_peptidase_N"/>
</dbReference>